<protein>
    <submittedName>
        <fullName evidence="2">Uncharacterized protein</fullName>
    </submittedName>
</protein>
<name>A0A0F7SEQ5_PHARH</name>
<proteinExistence type="predicted"/>
<evidence type="ECO:0000313" key="2">
    <source>
        <dbReference type="EMBL" id="CDZ96956.1"/>
    </source>
</evidence>
<dbReference type="AlphaFoldDB" id="A0A0F7SEQ5"/>
<reference evidence="2" key="1">
    <citation type="submission" date="2014-08" db="EMBL/GenBank/DDBJ databases">
        <authorList>
            <person name="Sharma Rahul"/>
            <person name="Thines Marco"/>
        </authorList>
    </citation>
    <scope>NUCLEOTIDE SEQUENCE</scope>
</reference>
<accession>A0A0F7SEQ5</accession>
<evidence type="ECO:0000256" key="1">
    <source>
        <dbReference type="SAM" id="MobiDB-lite"/>
    </source>
</evidence>
<organism evidence="2">
    <name type="scientific">Phaffia rhodozyma</name>
    <name type="common">Yeast</name>
    <name type="synonym">Xanthophyllomyces dendrorhous</name>
    <dbReference type="NCBI Taxonomy" id="264483"/>
    <lineage>
        <taxon>Eukaryota</taxon>
        <taxon>Fungi</taxon>
        <taxon>Dikarya</taxon>
        <taxon>Basidiomycota</taxon>
        <taxon>Agaricomycotina</taxon>
        <taxon>Tremellomycetes</taxon>
        <taxon>Cystofilobasidiales</taxon>
        <taxon>Mrakiaceae</taxon>
        <taxon>Phaffia</taxon>
    </lineage>
</organism>
<dbReference type="EMBL" id="LN483167">
    <property type="protein sequence ID" value="CDZ96956.1"/>
    <property type="molecule type" value="Genomic_DNA"/>
</dbReference>
<feature type="region of interest" description="Disordered" evidence="1">
    <location>
        <begin position="26"/>
        <end position="46"/>
    </location>
</feature>
<sequence>MFMVPAQASVFGTKSAEVNGEKTLRSIETGGHARTPSEVPLLTEPPLAPMPYSVPPISTMAPARLIQGSVSLSSLRPSRSEQSIYPLLSSSASSDELMQAHDPFGAYAPVSIIPPRSIPRSSSRTTLGF</sequence>